<dbReference type="Gene3D" id="3.40.630.30">
    <property type="match status" value="1"/>
</dbReference>
<keyword evidence="5" id="KW-1185">Reference proteome</keyword>
<dbReference type="SUPFAM" id="SSF55729">
    <property type="entry name" value="Acyl-CoA N-acyltransferases (Nat)"/>
    <property type="match status" value="1"/>
</dbReference>
<feature type="domain" description="N-acetyltransferase" evidence="3">
    <location>
        <begin position="1"/>
        <end position="159"/>
    </location>
</feature>
<dbReference type="AlphaFoldDB" id="A0A2X3Y0X0"/>
<dbReference type="Pfam" id="PF00583">
    <property type="entry name" value="Acetyltransf_1"/>
    <property type="match status" value="1"/>
</dbReference>
<accession>A0A2X3Y0X0</accession>
<dbReference type="KEGG" id="sfer:NCTC12278_01532"/>
<name>A0A2X3Y0X0_9STRE</name>
<evidence type="ECO:0000259" key="3">
    <source>
        <dbReference type="PROSITE" id="PS51186"/>
    </source>
</evidence>
<dbReference type="InterPro" id="IPR016181">
    <property type="entry name" value="Acyl_CoA_acyltransferase"/>
</dbReference>
<dbReference type="GO" id="GO:0008080">
    <property type="term" value="F:N-acetyltransferase activity"/>
    <property type="evidence" value="ECO:0007669"/>
    <property type="project" value="UniProtKB-ARBA"/>
</dbReference>
<proteinExistence type="predicted"/>
<evidence type="ECO:0000313" key="4">
    <source>
        <dbReference type="EMBL" id="SQF40951.1"/>
    </source>
</evidence>
<keyword evidence="2" id="KW-0012">Acyltransferase</keyword>
<dbReference type="PANTHER" id="PTHR10908">
    <property type="entry name" value="SEROTONIN N-ACETYLTRANSFERASE"/>
    <property type="match status" value="1"/>
</dbReference>
<dbReference type="Proteomes" id="UP000249495">
    <property type="component" value="Chromosome 1"/>
</dbReference>
<dbReference type="STRING" id="1123303.GCA_000372425_01047"/>
<dbReference type="CDD" id="cd04301">
    <property type="entry name" value="NAT_SF"/>
    <property type="match status" value="1"/>
</dbReference>
<dbReference type="InterPro" id="IPR051635">
    <property type="entry name" value="SNAT-like"/>
</dbReference>
<keyword evidence="1 4" id="KW-0808">Transferase</keyword>
<reference evidence="4 5" key="1">
    <citation type="submission" date="2018-06" db="EMBL/GenBank/DDBJ databases">
        <authorList>
            <consortium name="Pathogen Informatics"/>
            <person name="Doyle S."/>
        </authorList>
    </citation>
    <scope>NUCLEOTIDE SEQUENCE [LARGE SCALE GENOMIC DNA]</scope>
    <source>
        <strain evidence="4 5">NCTC12278</strain>
    </source>
</reference>
<sequence>MLIRQVRKDDLAEVVRIEQENFSEAEAASPEAMQERIAHIPDTFLIAELDGRLAGYIEGPVIKQRYLTDDLFQQVLPNPKKSGFIAVTSLSVDHEFKKQGIGTMLVGTLKDLAVAQKRQGITLTCHDYLIGYYEMNGFINEGLSASAHGGATWYNMVWENPEF</sequence>
<organism evidence="4 5">
    <name type="scientific">Streptococcus ferus</name>
    <dbReference type="NCBI Taxonomy" id="1345"/>
    <lineage>
        <taxon>Bacteria</taxon>
        <taxon>Bacillati</taxon>
        <taxon>Bacillota</taxon>
        <taxon>Bacilli</taxon>
        <taxon>Lactobacillales</taxon>
        <taxon>Streptococcaceae</taxon>
        <taxon>Streptococcus</taxon>
    </lineage>
</organism>
<dbReference type="EMBL" id="LS483343">
    <property type="protein sequence ID" value="SQF40951.1"/>
    <property type="molecule type" value="Genomic_DNA"/>
</dbReference>
<dbReference type="PANTHER" id="PTHR10908:SF0">
    <property type="entry name" value="SEROTONIN N-ACETYLTRANSFERASE"/>
    <property type="match status" value="1"/>
</dbReference>
<dbReference type="PROSITE" id="PS51186">
    <property type="entry name" value="GNAT"/>
    <property type="match status" value="1"/>
</dbReference>
<evidence type="ECO:0000256" key="2">
    <source>
        <dbReference type="ARBA" id="ARBA00023315"/>
    </source>
</evidence>
<dbReference type="InterPro" id="IPR000182">
    <property type="entry name" value="GNAT_dom"/>
</dbReference>
<dbReference type="OrthoDB" id="9800962at2"/>
<dbReference type="RefSeq" id="WP_018030376.1">
    <property type="nucleotide sequence ID" value="NZ_LS483343.1"/>
</dbReference>
<evidence type="ECO:0000256" key="1">
    <source>
        <dbReference type="ARBA" id="ARBA00022679"/>
    </source>
</evidence>
<gene>
    <name evidence="4" type="ORF">NCTC12278_01532</name>
</gene>
<evidence type="ECO:0000313" key="5">
    <source>
        <dbReference type="Proteomes" id="UP000249495"/>
    </source>
</evidence>
<protein>
    <submittedName>
        <fullName evidence="4">GNAT family acetyltransferase</fullName>
    </submittedName>
</protein>